<evidence type="ECO:0008006" key="3">
    <source>
        <dbReference type="Google" id="ProtNLM"/>
    </source>
</evidence>
<dbReference type="GeneID" id="96603177"/>
<dbReference type="Proteomes" id="UP000565455">
    <property type="component" value="Unassembled WGS sequence"/>
</dbReference>
<dbReference type="SUPFAM" id="SSF53448">
    <property type="entry name" value="Nucleotide-diphospho-sugar transferases"/>
    <property type="match status" value="1"/>
</dbReference>
<reference evidence="1 2" key="1">
    <citation type="submission" date="2020-08" db="EMBL/GenBank/DDBJ databases">
        <title>Genomic Encyclopedia of Type Strains, Phase IV (KMG-IV): sequencing the most valuable type-strain genomes for metagenomic binning, comparative biology and taxonomic classification.</title>
        <authorList>
            <person name="Goeker M."/>
        </authorList>
    </citation>
    <scope>NUCLEOTIDE SEQUENCE [LARGE SCALE GENOMIC DNA]</scope>
    <source>
        <strain evidence="1 2">DSM 5686</strain>
    </source>
</reference>
<evidence type="ECO:0000313" key="1">
    <source>
        <dbReference type="EMBL" id="MBA9062065.1"/>
    </source>
</evidence>
<sequence>MPARPVSIRRGRRREMGHTLVRSSTVIAQASGDVGDPAPSAPTKFPHVAIAIPCGTMVHADFAVSLGSMMHSLGEMPMSIVVGKSSIVADARNLGLEYAQKHNAEYVLFIDSDMTFPKDALLKLLVRQVDIIGATYSRRTAPFHFLGEILPEQPADAPKGLLEMARIPTGFLLIKSTVFESLKRPYFRFRVDEEAGVNIGEDFDFSDRVRAAGYRIWCDPYLSKELGHIGEQSFKL</sequence>
<name>A0ABR6D8E1_9HYPH</name>
<evidence type="ECO:0000313" key="2">
    <source>
        <dbReference type="Proteomes" id="UP000565455"/>
    </source>
</evidence>
<dbReference type="Gene3D" id="3.90.550.10">
    <property type="entry name" value="Spore Coat Polysaccharide Biosynthesis Protein SpsA, Chain A"/>
    <property type="match status" value="1"/>
</dbReference>
<dbReference type="EMBL" id="JACJIM010000002">
    <property type="protein sequence ID" value="MBA9062065.1"/>
    <property type="molecule type" value="Genomic_DNA"/>
</dbReference>
<keyword evidence="2" id="KW-1185">Reference proteome</keyword>
<comment type="caution">
    <text evidence="1">The sequence shown here is derived from an EMBL/GenBank/DDBJ whole genome shotgun (WGS) entry which is preliminary data.</text>
</comment>
<organism evidence="1 2">
    <name type="scientific">Methylobacterium fujisawaense</name>
    <dbReference type="NCBI Taxonomy" id="107400"/>
    <lineage>
        <taxon>Bacteria</taxon>
        <taxon>Pseudomonadati</taxon>
        <taxon>Pseudomonadota</taxon>
        <taxon>Alphaproteobacteria</taxon>
        <taxon>Hyphomicrobiales</taxon>
        <taxon>Methylobacteriaceae</taxon>
        <taxon>Methylobacterium</taxon>
    </lineage>
</organism>
<proteinExistence type="predicted"/>
<accession>A0ABR6D8E1</accession>
<dbReference type="InterPro" id="IPR029044">
    <property type="entry name" value="Nucleotide-diphossugar_trans"/>
</dbReference>
<protein>
    <recommendedName>
        <fullName evidence="3">Glycosyltransferase 2-like domain-containing protein</fullName>
    </recommendedName>
</protein>
<dbReference type="RefSeq" id="WP_236952954.1">
    <property type="nucleotide sequence ID" value="NZ_CP183980.1"/>
</dbReference>
<gene>
    <name evidence="1" type="ORF">GGQ91_001442</name>
</gene>